<name>A0A1M8A7R9_MALS4</name>
<dbReference type="GO" id="GO:0006886">
    <property type="term" value="P:intracellular protein transport"/>
    <property type="evidence" value="ECO:0007669"/>
    <property type="project" value="InterPro"/>
</dbReference>
<evidence type="ECO:0000256" key="7">
    <source>
        <dbReference type="ARBA" id="ARBA00023136"/>
    </source>
</evidence>
<dbReference type="GO" id="GO:0000139">
    <property type="term" value="C:Golgi membrane"/>
    <property type="evidence" value="ECO:0007669"/>
    <property type="project" value="UniProtKB-SubCell"/>
</dbReference>
<dbReference type="VEuPathDB" id="FungiDB:MSYG_2700"/>
<dbReference type="AlphaFoldDB" id="A0A1M8A7R9"/>
<protein>
    <recommendedName>
        <fullName evidence="3">Conserved oligomeric Golgi complex subunit 7</fullName>
    </recommendedName>
    <alternativeName>
        <fullName evidence="8">Component of oligomeric Golgi complex 7</fullName>
    </alternativeName>
</protein>
<evidence type="ECO:0000256" key="6">
    <source>
        <dbReference type="ARBA" id="ARBA00023034"/>
    </source>
</evidence>
<keyword evidence="5" id="KW-0653">Protein transport</keyword>
<dbReference type="STRING" id="1230383.A0A1M8A7R9"/>
<evidence type="ECO:0000313" key="11">
    <source>
        <dbReference type="Proteomes" id="UP000186303"/>
    </source>
</evidence>
<keyword evidence="11" id="KW-1185">Reference proteome</keyword>
<accession>A0A1M8A7R9</accession>
<sequence>MAAPSTTPPARAPSQEQRPAPDDPSDAPDRVAWLQTHLARVHAPAKAEPRGPWSRRLADAGVGPIEPLLTELTRLHAALEQRRADVAAETTFHMQQATHVVPRAVAEVERASAATTRLRDEMHTAQRSYQDVCEPTAPDRAASAAALAQVHRLARAKQHMQVARDMLQAVDAWSLVRSDVSAFLADGQYTHAAARLRDVEASLAPFDAASAYVERQRRVHAELVHDLVNAVTPPLVRAVRDALVDEILAYADVLACVGQGPVFDTLYTATRSEAVQAAWHDAQPASVPEAVDVLGRALVRLVQQEATDFAPAVWGHSAHAALVLTATLANLRPTLAAYLQARQAPLPELVQAFTRLDTHAQTLQALLTPRGPPAPPPRRPTSLSAEWRPWLHDAFVPFQQTYRALETAFLTDAWRATEAAFESRLGRIWVTSLGQDAAAAWTLCVAGVARLLHEQVAQCAEMRDAAFERVAVFTGGAGAADVRAALASALYEPCVQRLCTTMDAVRARFQQHMRASAPPAARVLQGDDHMDAVHDWDLVRAGVQLLAVARAAHELAQAPVDHAWRWPAPALLDGAASVPSRSEAPDAPMERVTLAAHRLVLELILAAFRRHLEAYREHGAWRRTAPAPAAPSAADARVPVPSFSRSPTEGMVRLGEGLLNLPRLLESLVERELPQFAFQADLLPFAHEDEAGPRPVRREARALSAQLLTQTDDAASAASATDHVLSLWLRSLTRTLLAAVEGDVLPYMVQQTDYDRAQLAADVDYLSTMASALNASSAPLREWAEVLALSPAARAALPSTSALRLSAAYRAVAGMH</sequence>
<dbReference type="GO" id="GO:0007030">
    <property type="term" value="P:Golgi organization"/>
    <property type="evidence" value="ECO:0007669"/>
    <property type="project" value="TreeGrafter"/>
</dbReference>
<dbReference type="PANTHER" id="PTHR21443:SF0">
    <property type="entry name" value="CONSERVED OLIGOMERIC GOLGI COMPLEX SUBUNIT 7"/>
    <property type="match status" value="1"/>
</dbReference>
<dbReference type="EMBL" id="LT671824">
    <property type="protein sequence ID" value="SHO78357.1"/>
    <property type="molecule type" value="Genomic_DNA"/>
</dbReference>
<gene>
    <name evidence="10" type="ORF">MSYG_2700</name>
</gene>
<reference evidence="11" key="1">
    <citation type="journal article" date="2017" name="Nucleic Acids Res.">
        <title>Proteogenomics produces comprehensive and highly accurate protein-coding gene annotation in a complete genome assembly of Malassezia sympodialis.</title>
        <authorList>
            <person name="Zhu Y."/>
            <person name="Engstroem P.G."/>
            <person name="Tellgren-Roth C."/>
            <person name="Baudo C.D."/>
            <person name="Kennell J.C."/>
            <person name="Sun S."/>
            <person name="Billmyre R.B."/>
            <person name="Schroeder M.S."/>
            <person name="Andersson A."/>
            <person name="Holm T."/>
            <person name="Sigurgeirsson B."/>
            <person name="Wu G."/>
            <person name="Sankaranarayanan S.R."/>
            <person name="Siddharthan R."/>
            <person name="Sanyal K."/>
            <person name="Lundeberg J."/>
            <person name="Nystedt B."/>
            <person name="Boekhout T."/>
            <person name="Dawson T.L. Jr."/>
            <person name="Heitman J."/>
            <person name="Scheynius A."/>
            <person name="Lehtioe J."/>
        </authorList>
    </citation>
    <scope>NUCLEOTIDE SEQUENCE [LARGE SCALE GENOMIC DNA]</scope>
    <source>
        <strain evidence="11">ATCC 42132</strain>
    </source>
</reference>
<evidence type="ECO:0000256" key="2">
    <source>
        <dbReference type="ARBA" id="ARBA00005831"/>
    </source>
</evidence>
<comment type="subcellular location">
    <subcellularLocation>
        <location evidence="1">Golgi apparatus membrane</location>
        <topology evidence="1">Peripheral membrane protein</topology>
    </subcellularLocation>
</comment>
<dbReference type="GO" id="GO:0017119">
    <property type="term" value="C:Golgi transport complex"/>
    <property type="evidence" value="ECO:0007669"/>
    <property type="project" value="InterPro"/>
</dbReference>
<dbReference type="GO" id="GO:0006890">
    <property type="term" value="P:retrograde vesicle-mediated transport, Golgi to endoplasmic reticulum"/>
    <property type="evidence" value="ECO:0007669"/>
    <property type="project" value="TreeGrafter"/>
</dbReference>
<feature type="region of interest" description="Disordered" evidence="9">
    <location>
        <begin position="1"/>
        <end position="30"/>
    </location>
</feature>
<dbReference type="PANTHER" id="PTHR21443">
    <property type="entry name" value="CONSERVED OLIGOMERIC GOLGI COMPLEX COMPONENT 7"/>
    <property type="match status" value="1"/>
</dbReference>
<evidence type="ECO:0000313" key="10">
    <source>
        <dbReference type="EMBL" id="SHO78357.1"/>
    </source>
</evidence>
<keyword evidence="6" id="KW-0333">Golgi apparatus</keyword>
<organism evidence="10 11">
    <name type="scientific">Malassezia sympodialis (strain ATCC 42132)</name>
    <name type="common">Atopic eczema-associated yeast</name>
    <dbReference type="NCBI Taxonomy" id="1230383"/>
    <lineage>
        <taxon>Eukaryota</taxon>
        <taxon>Fungi</taxon>
        <taxon>Dikarya</taxon>
        <taxon>Basidiomycota</taxon>
        <taxon>Ustilaginomycotina</taxon>
        <taxon>Malasseziomycetes</taxon>
        <taxon>Malasseziales</taxon>
        <taxon>Malasseziaceae</taxon>
        <taxon>Malassezia</taxon>
    </lineage>
</organism>
<evidence type="ECO:0000256" key="4">
    <source>
        <dbReference type="ARBA" id="ARBA00022448"/>
    </source>
</evidence>
<evidence type="ECO:0000256" key="8">
    <source>
        <dbReference type="ARBA" id="ARBA00031345"/>
    </source>
</evidence>
<proteinExistence type="inferred from homology"/>
<evidence type="ECO:0000256" key="3">
    <source>
        <dbReference type="ARBA" id="ARBA00020984"/>
    </source>
</evidence>
<evidence type="ECO:0000256" key="1">
    <source>
        <dbReference type="ARBA" id="ARBA00004395"/>
    </source>
</evidence>
<evidence type="ECO:0000256" key="9">
    <source>
        <dbReference type="SAM" id="MobiDB-lite"/>
    </source>
</evidence>
<dbReference type="OrthoDB" id="249612at2759"/>
<feature type="compositionally biased region" description="Pro residues" evidence="9">
    <location>
        <begin position="1"/>
        <end position="11"/>
    </location>
</feature>
<dbReference type="Pfam" id="PF10191">
    <property type="entry name" value="COG7"/>
    <property type="match status" value="1"/>
</dbReference>
<evidence type="ECO:0000256" key="5">
    <source>
        <dbReference type="ARBA" id="ARBA00022927"/>
    </source>
</evidence>
<dbReference type="InterPro" id="IPR019335">
    <property type="entry name" value="COG7"/>
</dbReference>
<keyword evidence="7" id="KW-0472">Membrane</keyword>
<dbReference type="OMA" id="LKYYHNC"/>
<comment type="similarity">
    <text evidence="2">Belongs to the COG7 family.</text>
</comment>
<dbReference type="Proteomes" id="UP000186303">
    <property type="component" value="Chromosome 4"/>
</dbReference>
<keyword evidence="4" id="KW-0813">Transport</keyword>